<protein>
    <submittedName>
        <fullName evidence="1">Uncharacterized protein</fullName>
    </submittedName>
</protein>
<organism evidence="1">
    <name type="scientific">Myoviridae sp. cte5Z19</name>
    <dbReference type="NCBI Taxonomy" id="2825145"/>
    <lineage>
        <taxon>Viruses</taxon>
        <taxon>Duplodnaviria</taxon>
        <taxon>Heunggongvirae</taxon>
        <taxon>Uroviricota</taxon>
        <taxon>Caudoviricetes</taxon>
    </lineage>
</organism>
<accession>A0A8S5NVF6</accession>
<name>A0A8S5NVF6_9CAUD</name>
<evidence type="ECO:0000313" key="1">
    <source>
        <dbReference type="EMBL" id="DAD98192.1"/>
    </source>
</evidence>
<dbReference type="EMBL" id="BK015255">
    <property type="protein sequence ID" value="DAD98192.1"/>
    <property type="molecule type" value="Genomic_DNA"/>
</dbReference>
<proteinExistence type="predicted"/>
<reference evidence="1" key="1">
    <citation type="journal article" date="2021" name="Proc. Natl. Acad. Sci. U.S.A.">
        <title>A Catalog of Tens of Thousands of Viruses from Human Metagenomes Reveals Hidden Associations with Chronic Diseases.</title>
        <authorList>
            <person name="Tisza M.J."/>
            <person name="Buck C.B."/>
        </authorList>
    </citation>
    <scope>NUCLEOTIDE SEQUENCE</scope>
    <source>
        <strain evidence="1">Cte5Z19</strain>
    </source>
</reference>
<sequence length="49" mass="5879">MLYRTLKRMIERGNTEGIEKKLDIFYAANKLTEMEYTELLEMYQSREGA</sequence>